<feature type="domain" description="C2H2-type" evidence="8">
    <location>
        <begin position="208"/>
        <end position="238"/>
    </location>
</feature>
<sequence length="332" mass="37669">MSTHQFIGLMNHFSHDYCQSRPYPSHHSHSLDMGTPVSWGTGSYGKQQSQQQRLPPTPPMHTHLGEYHYGSIEADYQGNELSMAPVQHTPLSPPVSEGFMSPDLTNQDTHQEWSHPYGIDSSPLLGINAFTSNMEAMQQAQPITGGKRKIMGGLFPDVSVGQSHRKKRRLTEPSEANYHCQTCGKYFSRVWNYNAHRETHDPSRPKPHICTQPNCEKAFVRRTDLTRHVQCVHAKDKKFKCSMCNNRFARKDTLRRHEDDGCPKRIDIQSRTGKGINPLGWTSLALQCPPPQEYFTCTYPKPRNEQYQMFDNSASASFLPPLSVALNGSQTQ</sequence>
<gene>
    <name evidence="9" type="ORF">L211DRAFT_721504</name>
</gene>
<evidence type="ECO:0000256" key="6">
    <source>
        <dbReference type="PROSITE-ProRule" id="PRU00042"/>
    </source>
</evidence>
<dbReference type="GO" id="GO:0000978">
    <property type="term" value="F:RNA polymerase II cis-regulatory region sequence-specific DNA binding"/>
    <property type="evidence" value="ECO:0007669"/>
    <property type="project" value="TreeGrafter"/>
</dbReference>
<dbReference type="GO" id="GO:0000785">
    <property type="term" value="C:chromatin"/>
    <property type="evidence" value="ECO:0007669"/>
    <property type="project" value="TreeGrafter"/>
</dbReference>
<keyword evidence="10" id="KW-1185">Reference proteome</keyword>
<dbReference type="OrthoDB" id="6910977at2759"/>
<evidence type="ECO:0000256" key="4">
    <source>
        <dbReference type="ARBA" id="ARBA00022833"/>
    </source>
</evidence>
<evidence type="ECO:0000256" key="5">
    <source>
        <dbReference type="ARBA" id="ARBA00044085"/>
    </source>
</evidence>
<keyword evidence="2" id="KW-0677">Repeat</keyword>
<evidence type="ECO:0000259" key="8">
    <source>
        <dbReference type="PROSITE" id="PS50157"/>
    </source>
</evidence>
<evidence type="ECO:0000313" key="9">
    <source>
        <dbReference type="EMBL" id="RPB18557.1"/>
    </source>
</evidence>
<dbReference type="InterPro" id="IPR036236">
    <property type="entry name" value="Znf_C2H2_sf"/>
</dbReference>
<evidence type="ECO:0000256" key="3">
    <source>
        <dbReference type="ARBA" id="ARBA00022771"/>
    </source>
</evidence>
<dbReference type="InParanoid" id="A0A3N4L6P4"/>
<dbReference type="SMART" id="SM00355">
    <property type="entry name" value="ZnF_C2H2"/>
    <property type="match status" value="3"/>
</dbReference>
<feature type="region of interest" description="Disordered" evidence="7">
    <location>
        <begin position="38"/>
        <end position="63"/>
    </location>
</feature>
<evidence type="ECO:0000313" key="10">
    <source>
        <dbReference type="Proteomes" id="UP000267821"/>
    </source>
</evidence>
<feature type="compositionally biased region" description="Polar residues" evidence="7">
    <location>
        <begin position="38"/>
        <end position="54"/>
    </location>
</feature>
<dbReference type="AlphaFoldDB" id="A0A3N4L6P4"/>
<dbReference type="Proteomes" id="UP000267821">
    <property type="component" value="Unassembled WGS sequence"/>
</dbReference>
<dbReference type="PANTHER" id="PTHR14003:SF19">
    <property type="entry name" value="YY2 TRANSCRIPTION FACTOR"/>
    <property type="match status" value="1"/>
</dbReference>
<dbReference type="Gene3D" id="3.30.160.60">
    <property type="entry name" value="Classic Zinc Finger"/>
    <property type="match status" value="3"/>
</dbReference>
<dbReference type="Pfam" id="PF00096">
    <property type="entry name" value="zf-C2H2"/>
    <property type="match status" value="2"/>
</dbReference>
<keyword evidence="1" id="KW-0479">Metal-binding</keyword>
<feature type="domain" description="C2H2-type" evidence="8">
    <location>
        <begin position="239"/>
        <end position="258"/>
    </location>
</feature>
<evidence type="ECO:0000256" key="1">
    <source>
        <dbReference type="ARBA" id="ARBA00022723"/>
    </source>
</evidence>
<keyword evidence="4" id="KW-0862">Zinc</keyword>
<protein>
    <recommendedName>
        <fullName evidence="5">C2H2 type master regulator of conidiophore development brlA</fullName>
    </recommendedName>
</protein>
<evidence type="ECO:0000256" key="7">
    <source>
        <dbReference type="SAM" id="MobiDB-lite"/>
    </source>
</evidence>
<dbReference type="STRING" id="1051890.A0A3N4L6P4"/>
<dbReference type="GO" id="GO:0008270">
    <property type="term" value="F:zinc ion binding"/>
    <property type="evidence" value="ECO:0007669"/>
    <property type="project" value="UniProtKB-KW"/>
</dbReference>
<dbReference type="GO" id="GO:0005667">
    <property type="term" value="C:transcription regulator complex"/>
    <property type="evidence" value="ECO:0007669"/>
    <property type="project" value="TreeGrafter"/>
</dbReference>
<keyword evidence="3 6" id="KW-0863">Zinc-finger</keyword>
<reference evidence="9 10" key="1">
    <citation type="journal article" date="2018" name="Nat. Ecol. Evol.">
        <title>Pezizomycetes genomes reveal the molecular basis of ectomycorrhizal truffle lifestyle.</title>
        <authorList>
            <person name="Murat C."/>
            <person name="Payen T."/>
            <person name="Noel B."/>
            <person name="Kuo A."/>
            <person name="Morin E."/>
            <person name="Chen J."/>
            <person name="Kohler A."/>
            <person name="Krizsan K."/>
            <person name="Balestrini R."/>
            <person name="Da Silva C."/>
            <person name="Montanini B."/>
            <person name="Hainaut M."/>
            <person name="Levati E."/>
            <person name="Barry K.W."/>
            <person name="Belfiori B."/>
            <person name="Cichocki N."/>
            <person name="Clum A."/>
            <person name="Dockter R.B."/>
            <person name="Fauchery L."/>
            <person name="Guy J."/>
            <person name="Iotti M."/>
            <person name="Le Tacon F."/>
            <person name="Lindquist E.A."/>
            <person name="Lipzen A."/>
            <person name="Malagnac F."/>
            <person name="Mello A."/>
            <person name="Molinier V."/>
            <person name="Miyauchi S."/>
            <person name="Poulain J."/>
            <person name="Riccioni C."/>
            <person name="Rubini A."/>
            <person name="Sitrit Y."/>
            <person name="Splivallo R."/>
            <person name="Traeger S."/>
            <person name="Wang M."/>
            <person name="Zifcakova L."/>
            <person name="Wipf D."/>
            <person name="Zambonelli A."/>
            <person name="Paolocci F."/>
            <person name="Nowrousian M."/>
            <person name="Ottonello S."/>
            <person name="Baldrian P."/>
            <person name="Spatafora J.W."/>
            <person name="Henrissat B."/>
            <person name="Nagy L.G."/>
            <person name="Aury J.M."/>
            <person name="Wincker P."/>
            <person name="Grigoriev I.V."/>
            <person name="Bonfante P."/>
            <person name="Martin F.M."/>
        </authorList>
    </citation>
    <scope>NUCLEOTIDE SEQUENCE [LARGE SCALE GENOMIC DNA]</scope>
    <source>
        <strain evidence="9 10">ATCC MYA-4762</strain>
    </source>
</reference>
<dbReference type="InterPro" id="IPR013087">
    <property type="entry name" value="Znf_C2H2_type"/>
</dbReference>
<dbReference type="GO" id="GO:0000981">
    <property type="term" value="F:DNA-binding transcription factor activity, RNA polymerase II-specific"/>
    <property type="evidence" value="ECO:0007669"/>
    <property type="project" value="TreeGrafter"/>
</dbReference>
<dbReference type="EMBL" id="ML121622">
    <property type="protein sequence ID" value="RPB18557.1"/>
    <property type="molecule type" value="Genomic_DNA"/>
</dbReference>
<name>A0A3N4L6P4_9PEZI</name>
<evidence type="ECO:0000256" key="2">
    <source>
        <dbReference type="ARBA" id="ARBA00022737"/>
    </source>
</evidence>
<proteinExistence type="predicted"/>
<dbReference type="PROSITE" id="PS00028">
    <property type="entry name" value="ZINC_FINGER_C2H2_1"/>
    <property type="match status" value="2"/>
</dbReference>
<dbReference type="PROSITE" id="PS50157">
    <property type="entry name" value="ZINC_FINGER_C2H2_2"/>
    <property type="match status" value="3"/>
</dbReference>
<accession>A0A3N4L6P4</accession>
<organism evidence="9 10">
    <name type="scientific">Terfezia boudieri ATCC MYA-4762</name>
    <dbReference type="NCBI Taxonomy" id="1051890"/>
    <lineage>
        <taxon>Eukaryota</taxon>
        <taxon>Fungi</taxon>
        <taxon>Dikarya</taxon>
        <taxon>Ascomycota</taxon>
        <taxon>Pezizomycotina</taxon>
        <taxon>Pezizomycetes</taxon>
        <taxon>Pezizales</taxon>
        <taxon>Pezizaceae</taxon>
        <taxon>Terfezia</taxon>
    </lineage>
</organism>
<dbReference type="SUPFAM" id="SSF57667">
    <property type="entry name" value="beta-beta-alpha zinc fingers"/>
    <property type="match status" value="2"/>
</dbReference>
<feature type="domain" description="C2H2-type" evidence="8">
    <location>
        <begin position="178"/>
        <end position="205"/>
    </location>
</feature>
<dbReference type="PANTHER" id="PTHR14003">
    <property type="entry name" value="TRANSCRIPTIONAL REPRESSOR PROTEIN YY"/>
    <property type="match status" value="1"/>
</dbReference>